<dbReference type="OrthoDB" id="2431397at2759"/>
<sequence>KPREPPNLNDDSWTHSYLFQANDPMKQLSSISQYSARKMWENEGVVTSKPTDAHRSDGARHAPEAGADTEAIAQHENWDHRRVDTHYLSRIPSEVALCRMSA</sequence>
<evidence type="ECO:0000313" key="2">
    <source>
        <dbReference type="EMBL" id="KAF9942954.1"/>
    </source>
</evidence>
<name>A0A9P6IP49_9FUNG</name>
<organism evidence="2 3">
    <name type="scientific">Modicella reniformis</name>
    <dbReference type="NCBI Taxonomy" id="1440133"/>
    <lineage>
        <taxon>Eukaryota</taxon>
        <taxon>Fungi</taxon>
        <taxon>Fungi incertae sedis</taxon>
        <taxon>Mucoromycota</taxon>
        <taxon>Mortierellomycotina</taxon>
        <taxon>Mortierellomycetes</taxon>
        <taxon>Mortierellales</taxon>
        <taxon>Mortierellaceae</taxon>
        <taxon>Modicella</taxon>
    </lineage>
</organism>
<dbReference type="Proteomes" id="UP000749646">
    <property type="component" value="Unassembled WGS sequence"/>
</dbReference>
<comment type="caution">
    <text evidence="2">The sequence shown here is derived from an EMBL/GenBank/DDBJ whole genome shotgun (WGS) entry which is preliminary data.</text>
</comment>
<reference evidence="2" key="1">
    <citation type="journal article" date="2020" name="Fungal Divers.">
        <title>Resolving the Mortierellaceae phylogeny through synthesis of multi-gene phylogenetics and phylogenomics.</title>
        <authorList>
            <person name="Vandepol N."/>
            <person name="Liber J."/>
            <person name="Desiro A."/>
            <person name="Na H."/>
            <person name="Kennedy M."/>
            <person name="Barry K."/>
            <person name="Grigoriev I.V."/>
            <person name="Miller A.N."/>
            <person name="O'Donnell K."/>
            <person name="Stajich J.E."/>
            <person name="Bonito G."/>
        </authorList>
    </citation>
    <scope>NUCLEOTIDE SEQUENCE</scope>
    <source>
        <strain evidence="2">MES-2147</strain>
    </source>
</reference>
<dbReference type="InterPro" id="IPR038279">
    <property type="entry name" value="Ndc10_dom2_sf"/>
</dbReference>
<dbReference type="Gene3D" id="1.10.443.20">
    <property type="entry name" value="Centromere DNA-binding protein complex CBF3 subunit, domain 2"/>
    <property type="match status" value="1"/>
</dbReference>
<evidence type="ECO:0000256" key="1">
    <source>
        <dbReference type="SAM" id="MobiDB-lite"/>
    </source>
</evidence>
<dbReference type="GO" id="GO:0003677">
    <property type="term" value="F:DNA binding"/>
    <property type="evidence" value="ECO:0007669"/>
    <property type="project" value="InterPro"/>
</dbReference>
<proteinExistence type="predicted"/>
<feature type="non-terminal residue" evidence="2">
    <location>
        <position position="102"/>
    </location>
</feature>
<evidence type="ECO:0000313" key="3">
    <source>
        <dbReference type="Proteomes" id="UP000749646"/>
    </source>
</evidence>
<dbReference type="EMBL" id="JAAAHW010009292">
    <property type="protein sequence ID" value="KAF9942954.1"/>
    <property type="molecule type" value="Genomic_DNA"/>
</dbReference>
<dbReference type="AlphaFoldDB" id="A0A9P6IP49"/>
<accession>A0A9P6IP49</accession>
<feature type="compositionally biased region" description="Basic and acidic residues" evidence="1">
    <location>
        <begin position="51"/>
        <end position="63"/>
    </location>
</feature>
<keyword evidence="3" id="KW-1185">Reference proteome</keyword>
<feature type="non-terminal residue" evidence="2">
    <location>
        <position position="1"/>
    </location>
</feature>
<gene>
    <name evidence="2" type="ORF">BGZ65_001177</name>
</gene>
<protein>
    <submittedName>
        <fullName evidence="2">Uncharacterized protein</fullName>
    </submittedName>
</protein>
<feature type="region of interest" description="Disordered" evidence="1">
    <location>
        <begin position="46"/>
        <end position="77"/>
    </location>
</feature>